<comment type="caution">
    <text evidence="2">The sequence shown here is derived from an EMBL/GenBank/DDBJ whole genome shotgun (WGS) entry which is preliminary data.</text>
</comment>
<keyword evidence="1" id="KW-0812">Transmembrane</keyword>
<dbReference type="EMBL" id="JAOPGA020000925">
    <property type="protein sequence ID" value="KAL0483042.1"/>
    <property type="molecule type" value="Genomic_DNA"/>
</dbReference>
<name>A0AAW2Z195_9EUKA</name>
<keyword evidence="1" id="KW-1133">Transmembrane helix</keyword>
<feature type="transmembrane region" description="Helical" evidence="1">
    <location>
        <begin position="138"/>
        <end position="155"/>
    </location>
</feature>
<accession>A0AAW2Z195</accession>
<proteinExistence type="predicted"/>
<protein>
    <submittedName>
        <fullName evidence="2">Uncharacterized protein</fullName>
    </submittedName>
</protein>
<feature type="transmembrane region" description="Helical" evidence="1">
    <location>
        <begin position="42"/>
        <end position="64"/>
    </location>
</feature>
<feature type="transmembrane region" description="Helical" evidence="1">
    <location>
        <begin position="227"/>
        <end position="246"/>
    </location>
</feature>
<sequence length="248" mass="28111">MLLPIVLVLHGLIEGSMIIPYTTDISKTFPFYASSSAAYQSWIRIFLLATFSQGVSSILVAFFAPRRYLRILSLPYALYNAFAVADFVYNGRTDRRALYLIVHSVMLGLFILSYLTYNSSKSSEFNYQGSTMLTVAQIINLMFELPSGLIFYFIGSESQFSDLKNQNADLQECMRFQYIAMFTHGLMAIVFLLYRRSIPGKVIALAPFIYHAMICFDMYMYNTTAGRIPGLLVHSVSLVSFIIGLLQK</sequence>
<keyword evidence="3" id="KW-1185">Reference proteome</keyword>
<feature type="transmembrane region" description="Helical" evidence="1">
    <location>
        <begin position="97"/>
        <end position="117"/>
    </location>
</feature>
<dbReference type="Proteomes" id="UP001431209">
    <property type="component" value="Unassembled WGS sequence"/>
</dbReference>
<dbReference type="AlphaFoldDB" id="A0AAW2Z195"/>
<evidence type="ECO:0000313" key="2">
    <source>
        <dbReference type="EMBL" id="KAL0483042.1"/>
    </source>
</evidence>
<organism evidence="2 3">
    <name type="scientific">Acrasis kona</name>
    <dbReference type="NCBI Taxonomy" id="1008807"/>
    <lineage>
        <taxon>Eukaryota</taxon>
        <taxon>Discoba</taxon>
        <taxon>Heterolobosea</taxon>
        <taxon>Tetramitia</taxon>
        <taxon>Eutetramitia</taxon>
        <taxon>Acrasidae</taxon>
        <taxon>Acrasis</taxon>
    </lineage>
</organism>
<evidence type="ECO:0000256" key="1">
    <source>
        <dbReference type="SAM" id="Phobius"/>
    </source>
</evidence>
<evidence type="ECO:0000313" key="3">
    <source>
        <dbReference type="Proteomes" id="UP001431209"/>
    </source>
</evidence>
<feature type="transmembrane region" description="Helical" evidence="1">
    <location>
        <begin position="175"/>
        <end position="195"/>
    </location>
</feature>
<gene>
    <name evidence="2" type="ORF">AKO1_014926</name>
</gene>
<keyword evidence="1" id="KW-0472">Membrane</keyword>
<reference evidence="2 3" key="1">
    <citation type="submission" date="2024-03" db="EMBL/GenBank/DDBJ databases">
        <title>The Acrasis kona genome and developmental transcriptomes reveal deep origins of eukaryotic multicellular pathways.</title>
        <authorList>
            <person name="Sheikh S."/>
            <person name="Fu C.-J."/>
            <person name="Brown M.W."/>
            <person name="Baldauf S.L."/>
        </authorList>
    </citation>
    <scope>NUCLEOTIDE SEQUENCE [LARGE SCALE GENOMIC DNA]</scope>
    <source>
        <strain evidence="2 3">ATCC MYA-3509</strain>
    </source>
</reference>